<dbReference type="AlphaFoldDB" id="A0AA35PY91"/>
<evidence type="ECO:0000256" key="1">
    <source>
        <dbReference type="ARBA" id="ARBA00008383"/>
    </source>
</evidence>
<feature type="region of interest" description="Disordered" evidence="3">
    <location>
        <begin position="28"/>
        <end position="54"/>
    </location>
</feature>
<name>A0AA35PY91_9HYPO</name>
<dbReference type="Proteomes" id="UP001160390">
    <property type="component" value="Unassembled WGS sequence"/>
</dbReference>
<reference evidence="4" key="1">
    <citation type="submission" date="2023-01" db="EMBL/GenBank/DDBJ databases">
        <authorList>
            <person name="Piombo E."/>
        </authorList>
    </citation>
    <scope>NUCLEOTIDE SEQUENCE</scope>
</reference>
<comment type="similarity">
    <text evidence="1">Belongs to the CoA-transferase III family.</text>
</comment>
<dbReference type="GO" id="GO:0008410">
    <property type="term" value="F:CoA-transferase activity"/>
    <property type="evidence" value="ECO:0007669"/>
    <property type="project" value="TreeGrafter"/>
</dbReference>
<dbReference type="EMBL" id="CABFNP030000835">
    <property type="protein sequence ID" value="CAI6088533.1"/>
    <property type="molecule type" value="Genomic_DNA"/>
</dbReference>
<evidence type="ECO:0000256" key="2">
    <source>
        <dbReference type="ARBA" id="ARBA00022679"/>
    </source>
</evidence>
<keyword evidence="5" id="KW-1185">Reference proteome</keyword>
<dbReference type="InterPro" id="IPR044855">
    <property type="entry name" value="CoA-Trfase_III_dom3_sf"/>
</dbReference>
<dbReference type="InterPro" id="IPR050483">
    <property type="entry name" value="CoA-transferase_III_domain"/>
</dbReference>
<dbReference type="InterPro" id="IPR003673">
    <property type="entry name" value="CoA-Trfase_fam_III"/>
</dbReference>
<organism evidence="4 5">
    <name type="scientific">Clonostachys chloroleuca</name>
    <dbReference type="NCBI Taxonomy" id="1926264"/>
    <lineage>
        <taxon>Eukaryota</taxon>
        <taxon>Fungi</taxon>
        <taxon>Dikarya</taxon>
        <taxon>Ascomycota</taxon>
        <taxon>Pezizomycotina</taxon>
        <taxon>Sordariomycetes</taxon>
        <taxon>Hypocreomycetidae</taxon>
        <taxon>Hypocreales</taxon>
        <taxon>Bionectriaceae</taxon>
        <taxon>Clonostachys</taxon>
    </lineage>
</organism>
<sequence length="440" mass="47991">MAPVSFLTKRLGQALPPTLFQHPKCSGLGKISLKPPRSSAPVRRSYSSDKQSRNNNLPLDGITVVSLEQAIAAPFCTRQLADLGARVIKVERPVVGDFARNYDTRVDGLASHFVWTNRSKESLALDVKDPKAAKVLETLLKTADVFVQNLAPGAADRLGLSFENLHKVNPRLIVCNISGYGPTGPYRKKKAYDLLVQSEAGVLSVTGTDADPAKVGISIADIAAGMYAQQNVLAALIHRGITGKGKNIDISMLESMAEWMSFPMYYAYKGAEPPKRMGASHAAIYPYGPFETGQGGTVILGLQNEREWEKLCSVALGDPQLAVDERFSTNSLRSENREALKKIICEIFSKYSPEEVLVLLDEAGIANAKMNDMKGLWEHPQLKARGRWTEVHSPVGKLPALLPPGVASVDEVKMDAVPEVGEHNSKILKELGFSEKFLDQ</sequence>
<proteinExistence type="inferred from homology"/>
<protein>
    <submittedName>
        <fullName evidence="4">Uncharacterized protein</fullName>
    </submittedName>
</protein>
<comment type="caution">
    <text evidence="4">The sequence shown here is derived from an EMBL/GenBank/DDBJ whole genome shotgun (WGS) entry which is preliminary data.</text>
</comment>
<evidence type="ECO:0000313" key="5">
    <source>
        <dbReference type="Proteomes" id="UP001160390"/>
    </source>
</evidence>
<dbReference type="Pfam" id="PF02515">
    <property type="entry name" value="CoA_transf_3"/>
    <property type="match status" value="1"/>
</dbReference>
<dbReference type="Gene3D" id="3.40.50.10540">
    <property type="entry name" value="Crotonobetainyl-coa:carnitine coa-transferase, domain 1"/>
    <property type="match status" value="1"/>
</dbReference>
<evidence type="ECO:0000313" key="4">
    <source>
        <dbReference type="EMBL" id="CAI6088533.1"/>
    </source>
</evidence>
<dbReference type="PANTHER" id="PTHR48207:SF3">
    <property type="entry name" value="SUCCINATE--HYDROXYMETHYLGLUTARATE COA-TRANSFERASE"/>
    <property type="match status" value="1"/>
</dbReference>
<gene>
    <name evidence="4" type="ORF">CCHLO57077_00015322</name>
</gene>
<accession>A0AA35PY91</accession>
<dbReference type="InterPro" id="IPR023606">
    <property type="entry name" value="CoA-Trfase_III_dom_1_sf"/>
</dbReference>
<dbReference type="Gene3D" id="3.30.1540.10">
    <property type="entry name" value="formyl-coa transferase, domain 3"/>
    <property type="match status" value="1"/>
</dbReference>
<keyword evidence="2" id="KW-0808">Transferase</keyword>
<dbReference type="SUPFAM" id="SSF89796">
    <property type="entry name" value="CoA-transferase family III (CaiB/BaiF)"/>
    <property type="match status" value="1"/>
</dbReference>
<dbReference type="PANTHER" id="PTHR48207">
    <property type="entry name" value="SUCCINATE--HYDROXYMETHYLGLUTARATE COA-TRANSFERASE"/>
    <property type="match status" value="1"/>
</dbReference>
<evidence type="ECO:0000256" key="3">
    <source>
        <dbReference type="SAM" id="MobiDB-lite"/>
    </source>
</evidence>